<dbReference type="Proteomes" id="UP000197468">
    <property type="component" value="Unassembled WGS sequence"/>
</dbReference>
<protein>
    <submittedName>
        <fullName evidence="2">Uncharacterized protein</fullName>
    </submittedName>
</protein>
<dbReference type="PROSITE" id="PS51257">
    <property type="entry name" value="PROKAR_LIPOPROTEIN"/>
    <property type="match status" value="1"/>
</dbReference>
<feature type="signal peptide" evidence="1">
    <location>
        <begin position="1"/>
        <end position="20"/>
    </location>
</feature>
<dbReference type="OrthoDB" id="9154400at2"/>
<proteinExistence type="predicted"/>
<evidence type="ECO:0000256" key="1">
    <source>
        <dbReference type="SAM" id="SignalP"/>
    </source>
</evidence>
<evidence type="ECO:0000313" key="2">
    <source>
        <dbReference type="EMBL" id="OWQ91416.1"/>
    </source>
</evidence>
<keyword evidence="3" id="KW-1185">Reference proteome</keyword>
<name>A0A246JFG2_9BURK</name>
<reference evidence="2 3" key="1">
    <citation type="journal article" date="2008" name="Int. J. Syst. Evol. Microbiol.">
        <title>Description of Roseateles aquatilis sp. nov. and Roseateles terrae sp. nov., in the class Betaproteobacteria, and emended description of the genus Roseateles.</title>
        <authorList>
            <person name="Gomila M."/>
            <person name="Bowien B."/>
            <person name="Falsen E."/>
            <person name="Moore E.R."/>
            <person name="Lalucat J."/>
        </authorList>
    </citation>
    <scope>NUCLEOTIDE SEQUENCE [LARGE SCALE GENOMIC DNA]</scope>
    <source>
        <strain evidence="2 3">CCUG 48205</strain>
    </source>
</reference>
<comment type="caution">
    <text evidence="2">The sequence shown here is derived from an EMBL/GenBank/DDBJ whole genome shotgun (WGS) entry which is preliminary data.</text>
</comment>
<accession>A0A246JFG2</accession>
<feature type="chain" id="PRO_5013213090" evidence="1">
    <location>
        <begin position="21"/>
        <end position="144"/>
    </location>
</feature>
<organism evidence="2 3">
    <name type="scientific">Roseateles aquatilis</name>
    <dbReference type="NCBI Taxonomy" id="431061"/>
    <lineage>
        <taxon>Bacteria</taxon>
        <taxon>Pseudomonadati</taxon>
        <taxon>Pseudomonadota</taxon>
        <taxon>Betaproteobacteria</taxon>
        <taxon>Burkholderiales</taxon>
        <taxon>Sphaerotilaceae</taxon>
        <taxon>Roseateles</taxon>
    </lineage>
</organism>
<dbReference type="AlphaFoldDB" id="A0A246JFG2"/>
<dbReference type="RefSeq" id="WP_088384644.1">
    <property type="nucleotide sequence ID" value="NZ_NIOF01000003.1"/>
</dbReference>
<sequence>MKIHLALAFLTLSMGTLACAQDRIKAARKQSPSIASILAAWDSYFNANNLVGIPMDRLPANGECLLWFPQKKQSDQPPSVNCSQMTSAAPGAVLVSRERDASVVDVAVYGSRVAAHVIARGTFGVRAGSILRVTSPTSLSRTPP</sequence>
<keyword evidence="1" id="KW-0732">Signal</keyword>
<dbReference type="EMBL" id="NIOF01000003">
    <property type="protein sequence ID" value="OWQ91416.1"/>
    <property type="molecule type" value="Genomic_DNA"/>
</dbReference>
<gene>
    <name evidence="2" type="ORF">CDN99_09675</name>
</gene>
<evidence type="ECO:0000313" key="3">
    <source>
        <dbReference type="Proteomes" id="UP000197468"/>
    </source>
</evidence>